<dbReference type="SMART" id="SM00382">
    <property type="entry name" value="AAA"/>
    <property type="match status" value="1"/>
</dbReference>
<sequence>MEPILALDRLSKSIPESGRSLFANVSAQVAAGDRIAVLGASGQGKSTLLKVLSLLVGADRGDIRLEGKSFEQWEPKDWRSKVVYFSQQPYMLPGTIESNMTAVSRLHRREFDRRLAEELLSKLGLGRLDWSKEAETLSGGEKQRVALARGLLLKPDILLLDETTASLDANSKALAEETLLEWHRREGSAAIWVTHDPEQARRMSERIWFLSDGKLQEDTAAESFFEHPVTAAARAYLRLPEGGPSSCP</sequence>
<comment type="caution">
    <text evidence="5">The sequence shown here is derived from an EMBL/GenBank/DDBJ whole genome shotgun (WGS) entry which is preliminary data.</text>
</comment>
<dbReference type="EMBL" id="JACJVO010000028">
    <property type="protein sequence ID" value="MBB6733659.1"/>
    <property type="molecule type" value="Genomic_DNA"/>
</dbReference>
<dbReference type="PANTHER" id="PTHR43423:SF1">
    <property type="entry name" value="ABC TRANSPORTER I FAMILY MEMBER 17"/>
    <property type="match status" value="1"/>
</dbReference>
<dbReference type="RefSeq" id="WP_185131313.1">
    <property type="nucleotide sequence ID" value="NZ_JACJVO010000028.1"/>
</dbReference>
<dbReference type="GO" id="GO:0016887">
    <property type="term" value="F:ATP hydrolysis activity"/>
    <property type="evidence" value="ECO:0007669"/>
    <property type="project" value="InterPro"/>
</dbReference>
<dbReference type="AlphaFoldDB" id="A0A7X0VWW5"/>
<evidence type="ECO:0000313" key="6">
    <source>
        <dbReference type="Proteomes" id="UP000564644"/>
    </source>
</evidence>
<gene>
    <name evidence="5" type="ORF">H7C18_22290</name>
</gene>
<dbReference type="Pfam" id="PF00005">
    <property type="entry name" value="ABC_tran"/>
    <property type="match status" value="1"/>
</dbReference>
<evidence type="ECO:0000256" key="1">
    <source>
        <dbReference type="ARBA" id="ARBA00022448"/>
    </source>
</evidence>
<keyword evidence="2" id="KW-0547">Nucleotide-binding</keyword>
<dbReference type="SUPFAM" id="SSF52540">
    <property type="entry name" value="P-loop containing nucleoside triphosphate hydrolases"/>
    <property type="match status" value="1"/>
</dbReference>
<feature type="domain" description="ABC transporter" evidence="4">
    <location>
        <begin position="5"/>
        <end position="237"/>
    </location>
</feature>
<dbReference type="InterPro" id="IPR017871">
    <property type="entry name" value="ABC_transporter-like_CS"/>
</dbReference>
<evidence type="ECO:0000256" key="3">
    <source>
        <dbReference type="ARBA" id="ARBA00022840"/>
    </source>
</evidence>
<protein>
    <submittedName>
        <fullName evidence="5">ATP-binding cassette domain-containing protein</fullName>
    </submittedName>
</protein>
<dbReference type="Gene3D" id="3.40.50.300">
    <property type="entry name" value="P-loop containing nucleotide triphosphate hydrolases"/>
    <property type="match status" value="1"/>
</dbReference>
<dbReference type="InterPro" id="IPR003439">
    <property type="entry name" value="ABC_transporter-like_ATP-bd"/>
</dbReference>
<evidence type="ECO:0000259" key="4">
    <source>
        <dbReference type="PROSITE" id="PS50893"/>
    </source>
</evidence>
<proteinExistence type="predicted"/>
<dbReference type="GO" id="GO:0005524">
    <property type="term" value="F:ATP binding"/>
    <property type="evidence" value="ECO:0007669"/>
    <property type="project" value="UniProtKB-KW"/>
</dbReference>
<dbReference type="InterPro" id="IPR027417">
    <property type="entry name" value="P-loop_NTPase"/>
</dbReference>
<dbReference type="PANTHER" id="PTHR43423">
    <property type="entry name" value="ABC TRANSPORTER I FAMILY MEMBER 17"/>
    <property type="match status" value="1"/>
</dbReference>
<dbReference type="PROSITE" id="PS00211">
    <property type="entry name" value="ABC_TRANSPORTER_1"/>
    <property type="match status" value="1"/>
</dbReference>
<dbReference type="InterPro" id="IPR003593">
    <property type="entry name" value="AAA+_ATPase"/>
</dbReference>
<evidence type="ECO:0000256" key="2">
    <source>
        <dbReference type="ARBA" id="ARBA00022741"/>
    </source>
</evidence>
<dbReference type="PROSITE" id="PS50893">
    <property type="entry name" value="ABC_TRANSPORTER_2"/>
    <property type="match status" value="1"/>
</dbReference>
<keyword evidence="6" id="KW-1185">Reference proteome</keyword>
<dbReference type="Proteomes" id="UP000564644">
    <property type="component" value="Unassembled WGS sequence"/>
</dbReference>
<accession>A0A7X0VWW5</accession>
<name>A0A7X0VWW5_9BACL</name>
<evidence type="ECO:0000313" key="5">
    <source>
        <dbReference type="EMBL" id="MBB6733659.1"/>
    </source>
</evidence>
<keyword evidence="1" id="KW-0813">Transport</keyword>
<keyword evidence="3 5" id="KW-0067">ATP-binding</keyword>
<organism evidence="5 6">
    <name type="scientific">Cohnella zeiphila</name>
    <dbReference type="NCBI Taxonomy" id="2761120"/>
    <lineage>
        <taxon>Bacteria</taxon>
        <taxon>Bacillati</taxon>
        <taxon>Bacillota</taxon>
        <taxon>Bacilli</taxon>
        <taxon>Bacillales</taxon>
        <taxon>Paenibacillaceae</taxon>
        <taxon>Cohnella</taxon>
    </lineage>
</organism>
<reference evidence="5 6" key="1">
    <citation type="submission" date="2020-08" db="EMBL/GenBank/DDBJ databases">
        <title>Cohnella phylogeny.</title>
        <authorList>
            <person name="Dunlap C."/>
        </authorList>
    </citation>
    <scope>NUCLEOTIDE SEQUENCE [LARGE SCALE GENOMIC DNA]</scope>
    <source>
        <strain evidence="5 6">CBP 2801</strain>
    </source>
</reference>